<accession>A0A964T9I7</accession>
<dbReference type="OrthoDB" id="996425at2"/>
<dbReference type="EMBL" id="SPKJ01000097">
    <property type="protein sequence ID" value="MYZ49812.1"/>
    <property type="molecule type" value="Genomic_DNA"/>
</dbReference>
<dbReference type="PROSITE" id="PS51318">
    <property type="entry name" value="TAT"/>
    <property type="match status" value="1"/>
</dbReference>
<protein>
    <recommendedName>
        <fullName evidence="4">Tat pathway signal sequence domain protein</fullName>
    </recommendedName>
</protein>
<evidence type="ECO:0000313" key="3">
    <source>
        <dbReference type="Proteomes" id="UP000773614"/>
    </source>
</evidence>
<keyword evidence="1" id="KW-0732">Signal</keyword>
<keyword evidence="3" id="KW-1185">Reference proteome</keyword>
<gene>
    <name evidence="2" type="ORF">E4O86_19065</name>
</gene>
<evidence type="ECO:0000256" key="1">
    <source>
        <dbReference type="SAM" id="SignalP"/>
    </source>
</evidence>
<dbReference type="RefSeq" id="WP_161142150.1">
    <property type="nucleotide sequence ID" value="NZ_SPKJ01000097.1"/>
</dbReference>
<sequence length="189" mass="20259">MTRILPRRRLLGAVAVVLPCLAAAAPATAAGPSPARPAASALPGDDVFLPAGNNWTVYVDGRFGTSLSYPDRVFRPAPPSADAPGRRFLAPDATLQAFAWHNRDGETPSSLEARLVGADGYTDVTYSPRGRSWLVLSGFRGDQIFYEKYVFRGGAVHAFGIEFPAAAKPRYAPLIERIEDSFRTSPPAG</sequence>
<dbReference type="InterPro" id="IPR006311">
    <property type="entry name" value="TAT_signal"/>
</dbReference>
<feature type="chain" id="PRO_5037676087" description="Tat pathway signal sequence domain protein" evidence="1">
    <location>
        <begin position="30"/>
        <end position="189"/>
    </location>
</feature>
<reference evidence="2" key="1">
    <citation type="submission" date="2019-03" db="EMBL/GenBank/DDBJ databases">
        <title>Afifella sp. nov., isolated from activated sludge.</title>
        <authorList>
            <person name="Li Q."/>
            <person name="Liu Y."/>
        </authorList>
    </citation>
    <scope>NUCLEOTIDE SEQUENCE</scope>
    <source>
        <strain evidence="2">L72</strain>
    </source>
</reference>
<feature type="signal peptide" evidence="1">
    <location>
        <begin position="1"/>
        <end position="29"/>
    </location>
</feature>
<organism evidence="2 3">
    <name type="scientific">Propylenella binzhouense</name>
    <dbReference type="NCBI Taxonomy" id="2555902"/>
    <lineage>
        <taxon>Bacteria</taxon>
        <taxon>Pseudomonadati</taxon>
        <taxon>Pseudomonadota</taxon>
        <taxon>Alphaproteobacteria</taxon>
        <taxon>Hyphomicrobiales</taxon>
        <taxon>Propylenellaceae</taxon>
        <taxon>Propylenella</taxon>
    </lineage>
</organism>
<dbReference type="AlphaFoldDB" id="A0A964T9I7"/>
<evidence type="ECO:0000313" key="2">
    <source>
        <dbReference type="EMBL" id="MYZ49812.1"/>
    </source>
</evidence>
<comment type="caution">
    <text evidence="2">The sequence shown here is derived from an EMBL/GenBank/DDBJ whole genome shotgun (WGS) entry which is preliminary data.</text>
</comment>
<name>A0A964T9I7_9HYPH</name>
<proteinExistence type="predicted"/>
<evidence type="ECO:0008006" key="4">
    <source>
        <dbReference type="Google" id="ProtNLM"/>
    </source>
</evidence>
<dbReference type="Proteomes" id="UP000773614">
    <property type="component" value="Unassembled WGS sequence"/>
</dbReference>